<dbReference type="Proteomes" id="UP000324233">
    <property type="component" value="Chromosome"/>
</dbReference>
<dbReference type="KEGG" id="agv:OJF2_76560"/>
<feature type="transmembrane region" description="Helical" evidence="1">
    <location>
        <begin position="37"/>
        <end position="57"/>
    </location>
</feature>
<dbReference type="AlphaFoldDB" id="A0A5B9WFM6"/>
<proteinExistence type="predicted"/>
<feature type="transmembrane region" description="Helical" evidence="1">
    <location>
        <begin position="7"/>
        <end position="25"/>
    </location>
</feature>
<keyword evidence="1" id="KW-0812">Transmembrane</keyword>
<gene>
    <name evidence="2" type="ORF">OJF2_76560</name>
</gene>
<evidence type="ECO:0000313" key="2">
    <source>
        <dbReference type="EMBL" id="QEH39044.1"/>
    </source>
</evidence>
<feature type="transmembrane region" description="Helical" evidence="1">
    <location>
        <begin position="169"/>
        <end position="187"/>
    </location>
</feature>
<protein>
    <submittedName>
        <fullName evidence="2">Uncharacterized protein</fullName>
    </submittedName>
</protein>
<dbReference type="EMBL" id="CP042997">
    <property type="protein sequence ID" value="QEH39044.1"/>
    <property type="molecule type" value="Genomic_DNA"/>
</dbReference>
<accession>A0A5B9WFM6</accession>
<name>A0A5B9WFM6_9BACT</name>
<feature type="transmembrane region" description="Helical" evidence="1">
    <location>
        <begin position="69"/>
        <end position="87"/>
    </location>
</feature>
<feature type="transmembrane region" description="Helical" evidence="1">
    <location>
        <begin position="221"/>
        <end position="242"/>
    </location>
</feature>
<dbReference type="OrthoDB" id="9794653at2"/>
<organism evidence="2 3">
    <name type="scientific">Aquisphaera giovannonii</name>
    <dbReference type="NCBI Taxonomy" id="406548"/>
    <lineage>
        <taxon>Bacteria</taxon>
        <taxon>Pseudomonadati</taxon>
        <taxon>Planctomycetota</taxon>
        <taxon>Planctomycetia</taxon>
        <taxon>Isosphaerales</taxon>
        <taxon>Isosphaeraceae</taxon>
        <taxon>Aquisphaera</taxon>
    </lineage>
</organism>
<keyword evidence="1" id="KW-1133">Transmembrane helix</keyword>
<evidence type="ECO:0000256" key="1">
    <source>
        <dbReference type="SAM" id="Phobius"/>
    </source>
</evidence>
<keyword evidence="3" id="KW-1185">Reference proteome</keyword>
<evidence type="ECO:0000313" key="3">
    <source>
        <dbReference type="Proteomes" id="UP000324233"/>
    </source>
</evidence>
<feature type="transmembrane region" description="Helical" evidence="1">
    <location>
        <begin position="135"/>
        <end position="157"/>
    </location>
</feature>
<sequence>MANERRLMALALGNLGFGIAAAMLAPTKVYGVYGAEGFLMVPSLASNFCQAVLLPLWVAYAGAPTWRRVAGLVAGTAYLEALAPAVVRREIPGIVAVAVAATTAVCYVGRALGIRIARREAGDEPPGARFGPLRFSIRGLMLVTAAVAVLCAGARALQESSAPIAGLPAAWALCIVAVGLAALWASLGDARPRARGPAVPALASLLGASLAYAFGAHARGWVYIISTMLLYATVLLGSLLVVRSCGYRLVRRAASPAGPPDGAGN</sequence>
<feature type="transmembrane region" description="Helical" evidence="1">
    <location>
        <begin position="93"/>
        <end position="114"/>
    </location>
</feature>
<keyword evidence="1" id="KW-0472">Membrane</keyword>
<dbReference type="RefSeq" id="WP_148598411.1">
    <property type="nucleotide sequence ID" value="NZ_CP042997.1"/>
</dbReference>
<reference evidence="2 3" key="1">
    <citation type="submission" date="2019-08" db="EMBL/GenBank/DDBJ databases">
        <title>Deep-cultivation of Planctomycetes and their phenomic and genomic characterization uncovers novel biology.</title>
        <authorList>
            <person name="Wiegand S."/>
            <person name="Jogler M."/>
            <person name="Boedeker C."/>
            <person name="Pinto D."/>
            <person name="Vollmers J."/>
            <person name="Rivas-Marin E."/>
            <person name="Kohn T."/>
            <person name="Peeters S.H."/>
            <person name="Heuer A."/>
            <person name="Rast P."/>
            <person name="Oberbeckmann S."/>
            <person name="Bunk B."/>
            <person name="Jeske O."/>
            <person name="Meyerdierks A."/>
            <person name="Storesund J.E."/>
            <person name="Kallscheuer N."/>
            <person name="Luecker S."/>
            <person name="Lage O.M."/>
            <person name="Pohl T."/>
            <person name="Merkel B.J."/>
            <person name="Hornburger P."/>
            <person name="Mueller R.-W."/>
            <person name="Bruemmer F."/>
            <person name="Labrenz M."/>
            <person name="Spormann A.M."/>
            <person name="Op den Camp H."/>
            <person name="Overmann J."/>
            <person name="Amann R."/>
            <person name="Jetten M.S.M."/>
            <person name="Mascher T."/>
            <person name="Medema M.H."/>
            <person name="Devos D.P."/>
            <person name="Kaster A.-K."/>
            <person name="Ovreas L."/>
            <person name="Rohde M."/>
            <person name="Galperin M.Y."/>
            <person name="Jogler C."/>
        </authorList>
    </citation>
    <scope>NUCLEOTIDE SEQUENCE [LARGE SCALE GENOMIC DNA]</scope>
    <source>
        <strain evidence="2 3">OJF2</strain>
    </source>
</reference>
<feature type="transmembrane region" description="Helical" evidence="1">
    <location>
        <begin position="199"/>
        <end position="215"/>
    </location>
</feature>